<accession>A0ABX9N0K7</accession>
<name>A0ABX9N0K7_9BURK</name>
<sequence length="417" mass="44589">MRTTLPIGGGFAGGLAASITPALKDLAKSKANQTQAMAEGALLGAKTYSAEQQANLANVKAADVARALGLRDNQDYLAQLDAIQPGAGTIFKGGASADNLANTMLTLQKAGLFQEAANAIPESSTGLDRQNRFTAVASGGTYTPFKAVGDSGYAIDQGTGKIVRANPGMAALFGDQQTSQAALRKAQADQQRFKYDANRGAIVDMAQGTAQPVHTSSGQPLPYQDKPMPTAALKMQQENLDAIGTAASINADLGSFASQIENGSLDLGFFTNLMSKALNNMGLSTEESRNLQSFQSTLEKLRNDSLRLNKGVQTDGDAQRAWNELLANINDPLVVQQRLEEIQAINARAVELRSMMNDAMRANYGLQPMSYEQYTNQPSVINSGVRVDQQEDPRISELRRRAATNPALAQRLRELGY</sequence>
<dbReference type="Proteomes" id="UP000266483">
    <property type="component" value="Unassembled WGS sequence"/>
</dbReference>
<keyword evidence="2" id="KW-1185">Reference proteome</keyword>
<evidence type="ECO:0000313" key="1">
    <source>
        <dbReference type="EMBL" id="RII84353.1"/>
    </source>
</evidence>
<evidence type="ECO:0000313" key="2">
    <source>
        <dbReference type="Proteomes" id="UP000266483"/>
    </source>
</evidence>
<dbReference type="EMBL" id="NQOU01000001">
    <property type="protein sequence ID" value="RII84353.1"/>
    <property type="molecule type" value="Genomic_DNA"/>
</dbReference>
<organism evidence="1 2">
    <name type="scientific">Neopusillimonas maritima</name>
    <dbReference type="NCBI Taxonomy" id="2026239"/>
    <lineage>
        <taxon>Bacteria</taxon>
        <taxon>Pseudomonadati</taxon>
        <taxon>Pseudomonadota</taxon>
        <taxon>Betaproteobacteria</taxon>
        <taxon>Burkholderiales</taxon>
        <taxon>Alcaligenaceae</taxon>
        <taxon>Neopusillimonas</taxon>
    </lineage>
</organism>
<proteinExistence type="predicted"/>
<reference evidence="1 2" key="1">
    <citation type="submission" date="2017-08" db="EMBL/GenBank/DDBJ databases">
        <title>Pusillimonas indicus sp. nov., a member of the family Alcaligenaceae isolated from surface seawater.</title>
        <authorList>
            <person name="Li J."/>
        </authorList>
    </citation>
    <scope>NUCLEOTIDE SEQUENCE [LARGE SCALE GENOMIC DNA]</scope>
    <source>
        <strain evidence="1 2">17-4A</strain>
    </source>
</reference>
<comment type="caution">
    <text evidence="1">The sequence shown here is derived from an EMBL/GenBank/DDBJ whole genome shotgun (WGS) entry which is preliminary data.</text>
</comment>
<protein>
    <submittedName>
        <fullName evidence="1">Uncharacterized protein</fullName>
    </submittedName>
</protein>
<gene>
    <name evidence="1" type="ORF">CJO09_03840</name>
</gene>
<dbReference type="RefSeq" id="WP_119441128.1">
    <property type="nucleotide sequence ID" value="NZ_NQOU01000001.1"/>
</dbReference>